<name>A0A8J2P765_9HEXA</name>
<comment type="caution">
    <text evidence="3">The sequence shown here is derived from an EMBL/GenBank/DDBJ whole genome shotgun (WGS) entry which is preliminary data.</text>
</comment>
<dbReference type="PROSITE" id="PS50836">
    <property type="entry name" value="DOMON"/>
    <property type="match status" value="1"/>
</dbReference>
<evidence type="ECO:0000313" key="3">
    <source>
        <dbReference type="EMBL" id="CAG7817241.1"/>
    </source>
</evidence>
<feature type="chain" id="PRO_5035218826" description="DOMON domain-containing protein" evidence="1">
    <location>
        <begin position="22"/>
        <end position="78"/>
    </location>
</feature>
<dbReference type="OrthoDB" id="19261at2759"/>
<evidence type="ECO:0000313" key="4">
    <source>
        <dbReference type="Proteomes" id="UP000708208"/>
    </source>
</evidence>
<dbReference type="CDD" id="cd09631">
    <property type="entry name" value="DOMON_DOH"/>
    <property type="match status" value="1"/>
</dbReference>
<dbReference type="InterPro" id="IPR005018">
    <property type="entry name" value="DOMON_domain"/>
</dbReference>
<sequence>MAVSCFRILLLLSILICGVCGKGKKFIWTNRIQLAPELEFKWDISDPDFITGEVVANGVQGYAGIGFSPSGGMPGSDI</sequence>
<dbReference type="Proteomes" id="UP000708208">
    <property type="component" value="Unassembled WGS sequence"/>
</dbReference>
<proteinExistence type="predicted"/>
<dbReference type="InterPro" id="IPR045266">
    <property type="entry name" value="DOH_DOMON"/>
</dbReference>
<evidence type="ECO:0000256" key="1">
    <source>
        <dbReference type="SAM" id="SignalP"/>
    </source>
</evidence>
<keyword evidence="1" id="KW-0732">Signal</keyword>
<keyword evidence="4" id="KW-1185">Reference proteome</keyword>
<feature type="non-terminal residue" evidence="3">
    <location>
        <position position="78"/>
    </location>
</feature>
<feature type="signal peptide" evidence="1">
    <location>
        <begin position="1"/>
        <end position="21"/>
    </location>
</feature>
<organism evidence="3 4">
    <name type="scientific">Allacma fusca</name>
    <dbReference type="NCBI Taxonomy" id="39272"/>
    <lineage>
        <taxon>Eukaryota</taxon>
        <taxon>Metazoa</taxon>
        <taxon>Ecdysozoa</taxon>
        <taxon>Arthropoda</taxon>
        <taxon>Hexapoda</taxon>
        <taxon>Collembola</taxon>
        <taxon>Symphypleona</taxon>
        <taxon>Sminthuridae</taxon>
        <taxon>Allacma</taxon>
    </lineage>
</organism>
<protein>
    <recommendedName>
        <fullName evidence="2">DOMON domain-containing protein</fullName>
    </recommendedName>
</protein>
<dbReference type="AlphaFoldDB" id="A0A8J2P765"/>
<feature type="domain" description="DOMON" evidence="2">
    <location>
        <begin position="36"/>
        <end position="78"/>
    </location>
</feature>
<accession>A0A8J2P765</accession>
<reference evidence="3" key="1">
    <citation type="submission" date="2021-06" db="EMBL/GenBank/DDBJ databases">
        <authorList>
            <person name="Hodson N. C."/>
            <person name="Mongue J. A."/>
            <person name="Jaron S. K."/>
        </authorList>
    </citation>
    <scope>NUCLEOTIDE SEQUENCE</scope>
</reference>
<evidence type="ECO:0000259" key="2">
    <source>
        <dbReference type="PROSITE" id="PS50836"/>
    </source>
</evidence>
<gene>
    <name evidence="3" type="ORF">AFUS01_LOCUS27819</name>
</gene>
<dbReference type="EMBL" id="CAJVCH010389519">
    <property type="protein sequence ID" value="CAG7817241.1"/>
    <property type="molecule type" value="Genomic_DNA"/>
</dbReference>